<protein>
    <recommendedName>
        <fullName evidence="1">Endonuclease/exonuclease/phosphatase domain-containing protein</fullName>
    </recommendedName>
</protein>
<dbReference type="GO" id="GO:0005783">
    <property type="term" value="C:endoplasmic reticulum"/>
    <property type="evidence" value="ECO:0007669"/>
    <property type="project" value="TreeGrafter"/>
</dbReference>
<dbReference type="EMBL" id="VCGU01000005">
    <property type="protein sequence ID" value="TRY75701.1"/>
    <property type="molecule type" value="Genomic_DNA"/>
</dbReference>
<evidence type="ECO:0000313" key="3">
    <source>
        <dbReference type="Proteomes" id="UP000318571"/>
    </source>
</evidence>
<sequence>MAEGRKSFKLATFNVHSFTDANGKPTFDKILQFVEDHGVDIICLQEAGKVQTERLMDNLKHFSANGLVASKRCSIVSKYKLEAVPRKYLGSRSSTRSVTARVLLEGNLSFILTCVHLNHISEGTRLSELNEITTNLHDLYSQSMTVIAGDFNALTLEDYSSDELNHITQVRANNRWERPKRALTDRMKQLGFTDTKTKVTEFSGILSTCRFKTRVDYIYLNKKFDDFFRIHNFTQRDVQASDHNIVISEVTY</sequence>
<dbReference type="PANTHER" id="PTHR14859:SF1">
    <property type="entry name" value="PGAP2-INTERACTING PROTEIN"/>
    <property type="match status" value="1"/>
</dbReference>
<accession>A0A553PDD8</accession>
<dbReference type="InterPro" id="IPR036691">
    <property type="entry name" value="Endo/exonu/phosph_ase_sf"/>
</dbReference>
<evidence type="ECO:0000313" key="2">
    <source>
        <dbReference type="EMBL" id="TRY75701.1"/>
    </source>
</evidence>
<dbReference type="AlphaFoldDB" id="A0A553PDD8"/>
<evidence type="ECO:0000259" key="1">
    <source>
        <dbReference type="Pfam" id="PF03372"/>
    </source>
</evidence>
<comment type="caution">
    <text evidence="2">The sequence shown here is derived from an EMBL/GenBank/DDBJ whole genome shotgun (WGS) entry which is preliminary data.</text>
</comment>
<dbReference type="Proteomes" id="UP000318571">
    <property type="component" value="Chromosome 2"/>
</dbReference>
<dbReference type="InterPro" id="IPR051916">
    <property type="entry name" value="GPI-anchor_lipid_remodeler"/>
</dbReference>
<dbReference type="GO" id="GO:0006506">
    <property type="term" value="P:GPI anchor biosynthetic process"/>
    <property type="evidence" value="ECO:0007669"/>
    <property type="project" value="TreeGrafter"/>
</dbReference>
<keyword evidence="3" id="KW-1185">Reference proteome</keyword>
<dbReference type="STRING" id="6832.A0A553PDD8"/>
<organism evidence="2 3">
    <name type="scientific">Tigriopus californicus</name>
    <name type="common">Marine copepod</name>
    <dbReference type="NCBI Taxonomy" id="6832"/>
    <lineage>
        <taxon>Eukaryota</taxon>
        <taxon>Metazoa</taxon>
        <taxon>Ecdysozoa</taxon>
        <taxon>Arthropoda</taxon>
        <taxon>Crustacea</taxon>
        <taxon>Multicrustacea</taxon>
        <taxon>Hexanauplia</taxon>
        <taxon>Copepoda</taxon>
        <taxon>Harpacticoida</taxon>
        <taxon>Harpacticidae</taxon>
        <taxon>Tigriopus</taxon>
    </lineage>
</organism>
<dbReference type="OrthoDB" id="200415at2759"/>
<feature type="domain" description="Endonuclease/exonuclease/phosphatase" evidence="1">
    <location>
        <begin position="11"/>
        <end position="243"/>
    </location>
</feature>
<dbReference type="SUPFAM" id="SSF56219">
    <property type="entry name" value="DNase I-like"/>
    <property type="match status" value="1"/>
</dbReference>
<dbReference type="GO" id="GO:0016020">
    <property type="term" value="C:membrane"/>
    <property type="evidence" value="ECO:0007669"/>
    <property type="project" value="GOC"/>
</dbReference>
<dbReference type="InterPro" id="IPR005135">
    <property type="entry name" value="Endo/exonuclease/phosphatase"/>
</dbReference>
<dbReference type="GO" id="GO:0003824">
    <property type="term" value="F:catalytic activity"/>
    <property type="evidence" value="ECO:0007669"/>
    <property type="project" value="InterPro"/>
</dbReference>
<dbReference type="Pfam" id="PF03372">
    <property type="entry name" value="Exo_endo_phos"/>
    <property type="match status" value="1"/>
</dbReference>
<dbReference type="Gene3D" id="3.60.10.10">
    <property type="entry name" value="Endonuclease/exonuclease/phosphatase"/>
    <property type="match status" value="1"/>
</dbReference>
<dbReference type="PANTHER" id="PTHR14859">
    <property type="entry name" value="CALCOFLUOR WHITE HYPERSENSITIVE PROTEIN PRECURSOR"/>
    <property type="match status" value="1"/>
</dbReference>
<gene>
    <name evidence="2" type="ORF">TCAL_12123</name>
</gene>
<name>A0A553PDD8_TIGCA</name>
<reference evidence="2 3" key="1">
    <citation type="journal article" date="2018" name="Nat. Ecol. Evol.">
        <title>Genomic signatures of mitonuclear coevolution across populations of Tigriopus californicus.</title>
        <authorList>
            <person name="Barreto F.S."/>
            <person name="Watson E.T."/>
            <person name="Lima T.G."/>
            <person name="Willett C.S."/>
            <person name="Edmands S."/>
            <person name="Li W."/>
            <person name="Burton R.S."/>
        </authorList>
    </citation>
    <scope>NUCLEOTIDE SEQUENCE [LARGE SCALE GENOMIC DNA]</scope>
    <source>
        <strain evidence="2 3">San Diego</strain>
    </source>
</reference>
<proteinExistence type="predicted"/>